<dbReference type="PRINTS" id="PR00258">
    <property type="entry name" value="SPERACTRCPTR"/>
</dbReference>
<comment type="caution">
    <text evidence="15">Lacks conserved residue(s) required for the propagation of feature annotation.</text>
</comment>
<evidence type="ECO:0000259" key="16">
    <source>
        <dbReference type="PROSITE" id="PS50287"/>
    </source>
</evidence>
<keyword evidence="3" id="KW-0964">Secreted</keyword>
<evidence type="ECO:0000256" key="13">
    <source>
        <dbReference type="ARBA" id="ARBA00064153"/>
    </source>
</evidence>
<dbReference type="InterPro" id="IPR036772">
    <property type="entry name" value="SRCR-like_dom_sf"/>
</dbReference>
<comment type="subcellular location">
    <subcellularLocation>
        <location evidence="1">Membrane</location>
        <topology evidence="1">Single-pass membrane protein</topology>
    </subcellularLocation>
    <subcellularLocation>
        <location evidence="2">Secreted</location>
    </subcellularLocation>
</comment>
<dbReference type="Pfam" id="PF00530">
    <property type="entry name" value="SRCR"/>
    <property type="match status" value="2"/>
</dbReference>
<evidence type="ECO:0000256" key="10">
    <source>
        <dbReference type="ARBA" id="ARBA00023170"/>
    </source>
</evidence>
<feature type="disulfide bond" evidence="15">
    <location>
        <begin position="158"/>
        <end position="219"/>
    </location>
</feature>
<evidence type="ECO:0000256" key="12">
    <source>
        <dbReference type="ARBA" id="ARBA00058074"/>
    </source>
</evidence>
<evidence type="ECO:0000256" key="5">
    <source>
        <dbReference type="ARBA" id="ARBA00022729"/>
    </source>
</evidence>
<keyword evidence="4" id="KW-0812">Transmembrane</keyword>
<evidence type="ECO:0000256" key="1">
    <source>
        <dbReference type="ARBA" id="ARBA00004167"/>
    </source>
</evidence>
<dbReference type="Gene3D" id="3.10.250.10">
    <property type="entry name" value="SRCR-like domain"/>
    <property type="match status" value="2"/>
</dbReference>
<evidence type="ECO:0000256" key="2">
    <source>
        <dbReference type="ARBA" id="ARBA00004613"/>
    </source>
</evidence>
<reference evidence="17" key="1">
    <citation type="submission" date="2025-08" db="UniProtKB">
        <authorList>
            <consortium name="Ensembl"/>
        </authorList>
    </citation>
    <scope>IDENTIFICATION</scope>
</reference>
<dbReference type="PANTHER" id="PTHR48071:SF15">
    <property type="entry name" value="SRCR DOMAIN-CONTAINING PROTEIN"/>
    <property type="match status" value="1"/>
</dbReference>
<comment type="function">
    <text evidence="12">Binds to extracellular matrix proteins. Binds to pathogen-associated molecular patterns (PAMPs) present on the cell walls of Gram-positive and Gram-negative bacteria and fungi, behaving as a pattern recognition receptor (PRR). Induces bacterial and fungal aggregation and subsequent inhibition of PAMP-induced cytokine release. Does not possess intrinsic bactericidal activity. May play a role in the innate defense and homeostasis of certain epithelial surfaces.</text>
</comment>
<dbReference type="Proteomes" id="UP000694380">
    <property type="component" value="Unplaced"/>
</dbReference>
<dbReference type="FunFam" id="3.10.250.10:FF:000007">
    <property type="entry name" value="Soluble scavenger receptor cysteine-rich domain-containing protein SSC5D"/>
    <property type="match status" value="1"/>
</dbReference>
<evidence type="ECO:0000313" key="18">
    <source>
        <dbReference type="Proteomes" id="UP000694380"/>
    </source>
</evidence>
<organism evidence="17 18">
    <name type="scientific">Chrysemys picta bellii</name>
    <name type="common">Western painted turtle</name>
    <name type="synonym">Emys bellii</name>
    <dbReference type="NCBI Taxonomy" id="8478"/>
    <lineage>
        <taxon>Eukaryota</taxon>
        <taxon>Metazoa</taxon>
        <taxon>Chordata</taxon>
        <taxon>Craniata</taxon>
        <taxon>Vertebrata</taxon>
        <taxon>Euteleostomi</taxon>
        <taxon>Archelosauria</taxon>
        <taxon>Testudinata</taxon>
        <taxon>Testudines</taxon>
        <taxon>Cryptodira</taxon>
        <taxon>Durocryptodira</taxon>
        <taxon>Testudinoidea</taxon>
        <taxon>Emydidae</taxon>
        <taxon>Chrysemys</taxon>
    </lineage>
</organism>
<evidence type="ECO:0000256" key="3">
    <source>
        <dbReference type="ARBA" id="ARBA00022525"/>
    </source>
</evidence>
<dbReference type="GO" id="GO:0031638">
    <property type="term" value="P:zymogen activation"/>
    <property type="evidence" value="ECO:0007669"/>
    <property type="project" value="TreeGrafter"/>
</dbReference>
<evidence type="ECO:0000256" key="4">
    <source>
        <dbReference type="ARBA" id="ARBA00022692"/>
    </source>
</evidence>
<keyword evidence="7" id="KW-1133">Transmembrane helix</keyword>
<dbReference type="PANTHER" id="PTHR48071">
    <property type="entry name" value="SRCR DOMAIN-CONTAINING PROTEIN"/>
    <property type="match status" value="1"/>
</dbReference>
<evidence type="ECO:0000313" key="17">
    <source>
        <dbReference type="Ensembl" id="ENSCPBP00000003767.1"/>
    </source>
</evidence>
<dbReference type="GO" id="GO:0005886">
    <property type="term" value="C:plasma membrane"/>
    <property type="evidence" value="ECO:0007669"/>
    <property type="project" value="TreeGrafter"/>
</dbReference>
<dbReference type="PROSITE" id="PS50287">
    <property type="entry name" value="SRCR_2"/>
    <property type="match status" value="2"/>
</dbReference>
<feature type="disulfide bond" evidence="15">
    <location>
        <begin position="145"/>
        <end position="209"/>
    </location>
</feature>
<proteinExistence type="predicted"/>
<keyword evidence="10" id="KW-0675">Receptor</keyword>
<dbReference type="SMART" id="SM00202">
    <property type="entry name" value="SR"/>
    <property type="match status" value="2"/>
</dbReference>
<dbReference type="PROSITE" id="PS00420">
    <property type="entry name" value="SRCR_1"/>
    <property type="match status" value="1"/>
</dbReference>
<keyword evidence="11" id="KW-0325">Glycoprotein</keyword>
<evidence type="ECO:0000256" key="14">
    <source>
        <dbReference type="ARBA" id="ARBA00069168"/>
    </source>
</evidence>
<dbReference type="FunFam" id="3.10.250.10:FF:000016">
    <property type="entry name" value="Scavenger receptor cysteine-rich protein type 12"/>
    <property type="match status" value="1"/>
</dbReference>
<name>A0A8C3FDB8_CHRPI</name>
<dbReference type="AlphaFoldDB" id="A0A8C3FDB8"/>
<sequence>PPLCDSIPASLLPAPIPTPSPKSPPQLHTFHAPIVPLPQILRLVNGLSRYAGRVEVLHNQQWGTVCDHKWELAVARVICRQLGCGPALSPPDGSHFGPWRDHNCHDGEDAGVVCSEVAQLRLVNGPSRCAGRVEVLHNQQWGAVCDDGWDITDAGVVCRQLGCGTALSAPGGARFGRGSDRIWLDDVHCTGTEAALTVCRALSWGDNNCKHGEDAGVVCSGNLQLPPCVLQGAGWEAHYGALSPHSQRNLVCTRWGAALQLPRPQATQAVPSRPCGVTSLQVGNRHNSSLSPPSVPLQYPIPVPLGIHSSHRSAAPKEQGPHLTSSTSHLCPNQCTVLNFFIVTPRTSNFTKCRDSRDSKEKSWKEIVPWQIKSYHAEYSLDSLNEILFCLVEEHSPHSASRLLLQAWL</sequence>
<evidence type="ECO:0000256" key="11">
    <source>
        <dbReference type="ARBA" id="ARBA00023180"/>
    </source>
</evidence>
<accession>A0A8C3FDB8</accession>
<comment type="subunit">
    <text evidence="13">Interacts with LGALS1 and laminin.</text>
</comment>
<evidence type="ECO:0000256" key="9">
    <source>
        <dbReference type="ARBA" id="ARBA00023157"/>
    </source>
</evidence>
<protein>
    <recommendedName>
        <fullName evidence="14">Soluble scavenger receptor cysteine-rich domain-containing protein SSC5D</fullName>
    </recommendedName>
</protein>
<dbReference type="SUPFAM" id="SSF56487">
    <property type="entry name" value="SRCR-like"/>
    <property type="match status" value="2"/>
</dbReference>
<dbReference type="GeneTree" id="ENSGT00940000164475"/>
<evidence type="ECO:0000256" key="7">
    <source>
        <dbReference type="ARBA" id="ARBA00022989"/>
    </source>
</evidence>
<keyword evidence="5" id="KW-0732">Signal</keyword>
<keyword evidence="9 15" id="KW-1015">Disulfide bond</keyword>
<dbReference type="InterPro" id="IPR001190">
    <property type="entry name" value="SRCR"/>
</dbReference>
<feature type="domain" description="SRCR" evidence="16">
    <location>
        <begin position="120"/>
        <end position="220"/>
    </location>
</feature>
<feature type="disulfide bond" evidence="15">
    <location>
        <begin position="189"/>
        <end position="199"/>
    </location>
</feature>
<dbReference type="GO" id="GO:0005615">
    <property type="term" value="C:extracellular space"/>
    <property type="evidence" value="ECO:0007669"/>
    <property type="project" value="TreeGrafter"/>
</dbReference>
<keyword evidence="8" id="KW-0472">Membrane</keyword>
<evidence type="ECO:0000256" key="8">
    <source>
        <dbReference type="ARBA" id="ARBA00023136"/>
    </source>
</evidence>
<keyword evidence="18" id="KW-1185">Reference proteome</keyword>
<evidence type="ECO:0000256" key="6">
    <source>
        <dbReference type="ARBA" id="ARBA00022737"/>
    </source>
</evidence>
<evidence type="ECO:0000256" key="15">
    <source>
        <dbReference type="PROSITE-ProRule" id="PRU00196"/>
    </source>
</evidence>
<feature type="domain" description="SRCR" evidence="16">
    <location>
        <begin position="41"/>
        <end position="97"/>
    </location>
</feature>
<keyword evidence="6" id="KW-0677">Repeat</keyword>
<dbReference type="Ensembl" id="ENSCPBT00000004599.1">
    <property type="protein sequence ID" value="ENSCPBP00000003767.1"/>
    <property type="gene ID" value="ENSCPBG00000003062.1"/>
</dbReference>
<dbReference type="GO" id="GO:0004252">
    <property type="term" value="F:serine-type endopeptidase activity"/>
    <property type="evidence" value="ECO:0007669"/>
    <property type="project" value="TreeGrafter"/>
</dbReference>
<reference evidence="17" key="2">
    <citation type="submission" date="2025-09" db="UniProtKB">
        <authorList>
            <consortium name="Ensembl"/>
        </authorList>
    </citation>
    <scope>IDENTIFICATION</scope>
</reference>